<gene>
    <name evidence="5" type="ORF">HYC85_014492</name>
</gene>
<keyword evidence="4" id="KW-0052">Apoplast</keyword>
<organism evidence="5 6">
    <name type="scientific">Camellia sinensis</name>
    <name type="common">Tea plant</name>
    <name type="synonym">Thea sinensis</name>
    <dbReference type="NCBI Taxonomy" id="4442"/>
    <lineage>
        <taxon>Eukaryota</taxon>
        <taxon>Viridiplantae</taxon>
        <taxon>Streptophyta</taxon>
        <taxon>Embryophyta</taxon>
        <taxon>Tracheophyta</taxon>
        <taxon>Spermatophyta</taxon>
        <taxon>Magnoliopsida</taxon>
        <taxon>eudicotyledons</taxon>
        <taxon>Gunneridae</taxon>
        <taxon>Pentapetalae</taxon>
        <taxon>asterids</taxon>
        <taxon>Ericales</taxon>
        <taxon>Theaceae</taxon>
        <taxon>Camellia</taxon>
    </lineage>
</organism>
<dbReference type="EMBL" id="JACBKZ010000006">
    <property type="protein sequence ID" value="KAF5948535.1"/>
    <property type="molecule type" value="Genomic_DNA"/>
</dbReference>
<dbReference type="Proteomes" id="UP000593564">
    <property type="component" value="Unassembled WGS sequence"/>
</dbReference>
<dbReference type="InterPro" id="IPR044859">
    <property type="entry name" value="Allene_oxi_cyc_Dirigent"/>
</dbReference>
<keyword evidence="3 4" id="KW-0964">Secreted</keyword>
<evidence type="ECO:0000313" key="6">
    <source>
        <dbReference type="Proteomes" id="UP000593564"/>
    </source>
</evidence>
<evidence type="ECO:0000256" key="3">
    <source>
        <dbReference type="ARBA" id="ARBA00022525"/>
    </source>
</evidence>
<protein>
    <recommendedName>
        <fullName evidence="4">Dirigent protein</fullName>
    </recommendedName>
</protein>
<reference evidence="5 6" key="2">
    <citation type="submission" date="2020-07" db="EMBL/GenBank/DDBJ databases">
        <title>Genome assembly of wild tea tree DASZ reveals pedigree and selection history of tea varieties.</title>
        <authorList>
            <person name="Zhang W."/>
        </authorList>
    </citation>
    <scope>NUCLEOTIDE SEQUENCE [LARGE SCALE GENOMIC DNA]</scope>
    <source>
        <strain evidence="6">cv. G240</strain>
        <tissue evidence="5">Leaf</tissue>
    </source>
</reference>
<feature type="signal peptide" evidence="4">
    <location>
        <begin position="1"/>
        <end position="26"/>
    </location>
</feature>
<keyword evidence="6" id="KW-1185">Reference proteome</keyword>
<dbReference type="GO" id="GO:0009699">
    <property type="term" value="P:phenylpropanoid biosynthetic process"/>
    <property type="evidence" value="ECO:0007669"/>
    <property type="project" value="UniProtKB-ARBA"/>
</dbReference>
<comment type="subcellular location">
    <subcellularLocation>
        <location evidence="4">Secreted</location>
        <location evidence="4">Extracellular space</location>
        <location evidence="4">Apoplast</location>
    </subcellularLocation>
</comment>
<comment type="function">
    <text evidence="4">Dirigent proteins impart stereoselectivity on the phenoxy radical-coupling reaction, yielding optically active lignans from two molecules of coniferyl alcohol in the biosynthesis of lignans, flavonolignans, and alkaloids and thus plays a central role in plant secondary metabolism.</text>
</comment>
<dbReference type="GO" id="GO:0048046">
    <property type="term" value="C:apoplast"/>
    <property type="evidence" value="ECO:0007669"/>
    <property type="project" value="UniProtKB-SubCell"/>
</dbReference>
<dbReference type="PANTHER" id="PTHR21495">
    <property type="entry name" value="NUCLEOPORIN-RELATED"/>
    <property type="match status" value="1"/>
</dbReference>
<evidence type="ECO:0000313" key="5">
    <source>
        <dbReference type="EMBL" id="KAF5948535.1"/>
    </source>
</evidence>
<dbReference type="InterPro" id="IPR004265">
    <property type="entry name" value="Dirigent"/>
</dbReference>
<feature type="chain" id="PRO_5029944135" description="Dirigent protein" evidence="4">
    <location>
        <begin position="27"/>
        <end position="179"/>
    </location>
</feature>
<dbReference type="Pfam" id="PF03018">
    <property type="entry name" value="Dirigent"/>
    <property type="match status" value="1"/>
</dbReference>
<dbReference type="Gene3D" id="2.40.480.10">
    <property type="entry name" value="Allene oxide cyclase-like"/>
    <property type="match status" value="1"/>
</dbReference>
<name>A0A7J7H7L1_CAMSI</name>
<evidence type="ECO:0000256" key="1">
    <source>
        <dbReference type="ARBA" id="ARBA00010746"/>
    </source>
</evidence>
<accession>A0A7J7H7L1</accession>
<sequence length="179" mass="19631">MAPKSIATLTKLPFLVLLVIFASSQAYDYQFIETNMTLYFQEYYAGPNATVNTLTGIPGNDWAFDSFGTTYVVDDPITQSLDKNSSEIARGQGIYMTSSLDGANMQVLISIVFTSNEYNGSTLEIQGRSLQAANVREVSVVGGTGIFKFARVIAKLETLNVDTSTFYALVQCNLTVLHY</sequence>
<comment type="subunit">
    <text evidence="2 4">Homodimer.</text>
</comment>
<comment type="caution">
    <text evidence="5">The sequence shown here is derived from an EMBL/GenBank/DDBJ whole genome shotgun (WGS) entry which is preliminary data.</text>
</comment>
<dbReference type="AlphaFoldDB" id="A0A7J7H7L1"/>
<proteinExistence type="inferred from homology"/>
<evidence type="ECO:0000256" key="4">
    <source>
        <dbReference type="RuleBase" id="RU363099"/>
    </source>
</evidence>
<keyword evidence="4" id="KW-0732">Signal</keyword>
<evidence type="ECO:0000256" key="2">
    <source>
        <dbReference type="ARBA" id="ARBA00011738"/>
    </source>
</evidence>
<reference evidence="6" key="1">
    <citation type="journal article" date="2020" name="Nat. Commun.">
        <title>Genome assembly of wild tea tree DASZ reveals pedigree and selection history of tea varieties.</title>
        <authorList>
            <person name="Zhang W."/>
            <person name="Zhang Y."/>
            <person name="Qiu H."/>
            <person name="Guo Y."/>
            <person name="Wan H."/>
            <person name="Zhang X."/>
            <person name="Scossa F."/>
            <person name="Alseekh S."/>
            <person name="Zhang Q."/>
            <person name="Wang P."/>
            <person name="Xu L."/>
            <person name="Schmidt M.H."/>
            <person name="Jia X."/>
            <person name="Li D."/>
            <person name="Zhu A."/>
            <person name="Guo F."/>
            <person name="Chen W."/>
            <person name="Ni D."/>
            <person name="Usadel B."/>
            <person name="Fernie A.R."/>
            <person name="Wen W."/>
        </authorList>
    </citation>
    <scope>NUCLEOTIDE SEQUENCE [LARGE SCALE GENOMIC DNA]</scope>
    <source>
        <strain evidence="6">cv. G240</strain>
    </source>
</reference>
<comment type="similarity">
    <text evidence="1 4">Belongs to the plant dirigent protein family.</text>
</comment>